<dbReference type="SUPFAM" id="SSF53137">
    <property type="entry name" value="Translational machinery components"/>
    <property type="match status" value="1"/>
</dbReference>
<dbReference type="HOGENOM" id="CLU_717988_0_0_1"/>
<keyword evidence="3" id="KW-0687">Ribonucleoprotein</keyword>
<name>A0A0C3B2X8_SERVB</name>
<dbReference type="AlphaFoldDB" id="A0A0C3B2X8"/>
<dbReference type="OrthoDB" id="1654884at2759"/>
<dbReference type="Gene3D" id="3.30.420.80">
    <property type="entry name" value="Ribosomal protein S11"/>
    <property type="match status" value="1"/>
</dbReference>
<sequence>MTSRYIGRIESHVSRKICSASASNPAAKRCLRKYATAPVSESTASNTAPSTPSLQPDRDPSLPPKPPPGTYPHPHPNSRDDPHSNSMRINYQLPASTTQKRNWQSPHIPAGQSAFSNTNYNATSTGKWAGINTISGIDAVSGSMFDPKALAPLYVVHIKSTSNNTIITLHAPGTPKSQNIARNTARGGAKSPVAPGAYSVESNPDAVPPELDMGASEPSESTQASSGTGSDVVVQPAVADLPPSASFTPPAANRCIGWASGGSCHYKKVNRSTYEAGYSASIRIIRRVEEAFQHVAGGGKIEELAPMKEVKGATSTLSEALRSQGTSRSPFRVRVVYTGFGTGREAFNAAVLSADGAFMRGLIVQVQDKTPIKVGGCRGKKTRRV</sequence>
<feature type="region of interest" description="Disordered" evidence="4">
    <location>
        <begin position="35"/>
        <end position="88"/>
    </location>
</feature>
<evidence type="ECO:0000256" key="4">
    <source>
        <dbReference type="SAM" id="MobiDB-lite"/>
    </source>
</evidence>
<dbReference type="InterPro" id="IPR001971">
    <property type="entry name" value="Ribosomal_uS11"/>
</dbReference>
<dbReference type="GO" id="GO:0006412">
    <property type="term" value="P:translation"/>
    <property type="evidence" value="ECO:0007669"/>
    <property type="project" value="InterPro"/>
</dbReference>
<reference evidence="5 6" key="1">
    <citation type="submission" date="2014-04" db="EMBL/GenBank/DDBJ databases">
        <authorList>
            <consortium name="DOE Joint Genome Institute"/>
            <person name="Kuo A."/>
            <person name="Zuccaro A."/>
            <person name="Kohler A."/>
            <person name="Nagy L.G."/>
            <person name="Floudas D."/>
            <person name="Copeland A."/>
            <person name="Barry K.W."/>
            <person name="Cichocki N."/>
            <person name="Veneault-Fourrey C."/>
            <person name="LaButti K."/>
            <person name="Lindquist E.A."/>
            <person name="Lipzen A."/>
            <person name="Lundell T."/>
            <person name="Morin E."/>
            <person name="Murat C."/>
            <person name="Sun H."/>
            <person name="Tunlid A."/>
            <person name="Henrissat B."/>
            <person name="Grigoriev I.V."/>
            <person name="Hibbett D.S."/>
            <person name="Martin F."/>
            <person name="Nordberg H.P."/>
            <person name="Cantor M.N."/>
            <person name="Hua S.X."/>
        </authorList>
    </citation>
    <scope>NUCLEOTIDE SEQUENCE [LARGE SCALE GENOMIC DNA]</scope>
    <source>
        <strain evidence="5 6">MAFF 305830</strain>
    </source>
</reference>
<feature type="compositionally biased region" description="Polar residues" evidence="4">
    <location>
        <begin position="218"/>
        <end position="229"/>
    </location>
</feature>
<evidence type="ECO:0000313" key="6">
    <source>
        <dbReference type="Proteomes" id="UP000054097"/>
    </source>
</evidence>
<dbReference type="GO" id="GO:0005840">
    <property type="term" value="C:ribosome"/>
    <property type="evidence" value="ECO:0007669"/>
    <property type="project" value="UniProtKB-KW"/>
</dbReference>
<feature type="region of interest" description="Disordered" evidence="4">
    <location>
        <begin position="170"/>
        <end position="230"/>
    </location>
</feature>
<evidence type="ECO:0000256" key="3">
    <source>
        <dbReference type="ARBA" id="ARBA00023274"/>
    </source>
</evidence>
<dbReference type="HAMAP" id="MF_01310">
    <property type="entry name" value="Ribosomal_uS11"/>
    <property type="match status" value="1"/>
</dbReference>
<keyword evidence="2" id="KW-0689">Ribosomal protein</keyword>
<dbReference type="GO" id="GO:0003735">
    <property type="term" value="F:structural constituent of ribosome"/>
    <property type="evidence" value="ECO:0007669"/>
    <property type="project" value="InterPro"/>
</dbReference>
<keyword evidence="6" id="KW-1185">Reference proteome</keyword>
<evidence type="ECO:0000313" key="5">
    <source>
        <dbReference type="EMBL" id="KIM31175.1"/>
    </source>
</evidence>
<evidence type="ECO:0008006" key="7">
    <source>
        <dbReference type="Google" id="ProtNLM"/>
    </source>
</evidence>
<comment type="similarity">
    <text evidence="1">Belongs to the universal ribosomal protein uS11 family.</text>
</comment>
<dbReference type="EMBL" id="KN824282">
    <property type="protein sequence ID" value="KIM31175.1"/>
    <property type="molecule type" value="Genomic_DNA"/>
</dbReference>
<proteinExistence type="inferred from homology"/>
<feature type="compositionally biased region" description="Low complexity" evidence="4">
    <location>
        <begin position="40"/>
        <end position="53"/>
    </location>
</feature>
<gene>
    <name evidence="5" type="ORF">M408DRAFT_327464</name>
</gene>
<organism evidence="5 6">
    <name type="scientific">Serendipita vermifera MAFF 305830</name>
    <dbReference type="NCBI Taxonomy" id="933852"/>
    <lineage>
        <taxon>Eukaryota</taxon>
        <taxon>Fungi</taxon>
        <taxon>Dikarya</taxon>
        <taxon>Basidiomycota</taxon>
        <taxon>Agaricomycotina</taxon>
        <taxon>Agaricomycetes</taxon>
        <taxon>Sebacinales</taxon>
        <taxon>Serendipitaceae</taxon>
        <taxon>Serendipita</taxon>
    </lineage>
</organism>
<accession>A0A0C3B2X8</accession>
<dbReference type="Proteomes" id="UP000054097">
    <property type="component" value="Unassembled WGS sequence"/>
</dbReference>
<protein>
    <recommendedName>
        <fullName evidence="7">Ribosomal protein S11</fullName>
    </recommendedName>
</protein>
<reference evidence="6" key="2">
    <citation type="submission" date="2015-01" db="EMBL/GenBank/DDBJ databases">
        <title>Evolutionary Origins and Diversification of the Mycorrhizal Mutualists.</title>
        <authorList>
            <consortium name="DOE Joint Genome Institute"/>
            <consortium name="Mycorrhizal Genomics Consortium"/>
            <person name="Kohler A."/>
            <person name="Kuo A."/>
            <person name="Nagy L.G."/>
            <person name="Floudas D."/>
            <person name="Copeland A."/>
            <person name="Barry K.W."/>
            <person name="Cichocki N."/>
            <person name="Veneault-Fourrey C."/>
            <person name="LaButti K."/>
            <person name="Lindquist E.A."/>
            <person name="Lipzen A."/>
            <person name="Lundell T."/>
            <person name="Morin E."/>
            <person name="Murat C."/>
            <person name="Riley R."/>
            <person name="Ohm R."/>
            <person name="Sun H."/>
            <person name="Tunlid A."/>
            <person name="Henrissat B."/>
            <person name="Grigoriev I.V."/>
            <person name="Hibbett D.S."/>
            <person name="Martin F."/>
        </authorList>
    </citation>
    <scope>NUCLEOTIDE SEQUENCE [LARGE SCALE GENOMIC DNA]</scope>
    <source>
        <strain evidence="6">MAFF 305830</strain>
    </source>
</reference>
<dbReference type="GO" id="GO:1990904">
    <property type="term" value="C:ribonucleoprotein complex"/>
    <property type="evidence" value="ECO:0007669"/>
    <property type="project" value="UniProtKB-KW"/>
</dbReference>
<evidence type="ECO:0000256" key="2">
    <source>
        <dbReference type="ARBA" id="ARBA00022980"/>
    </source>
</evidence>
<evidence type="ECO:0000256" key="1">
    <source>
        <dbReference type="ARBA" id="ARBA00006194"/>
    </source>
</evidence>
<dbReference type="InterPro" id="IPR036967">
    <property type="entry name" value="Ribosomal_uS11_sf"/>
</dbReference>
<dbReference type="STRING" id="933852.A0A0C3B2X8"/>
<feature type="compositionally biased region" description="Pro residues" evidence="4">
    <location>
        <begin position="61"/>
        <end position="75"/>
    </location>
</feature>
<dbReference type="PANTHER" id="PTHR11759">
    <property type="entry name" value="40S RIBOSOMAL PROTEIN S14/30S RIBOSOMAL PROTEIN S11"/>
    <property type="match status" value="1"/>
</dbReference>